<accession>A0ABY6MPH1</accession>
<dbReference type="RefSeq" id="WP_264811053.1">
    <property type="nucleotide sequence ID" value="NZ_CP110226.1"/>
</dbReference>
<protein>
    <submittedName>
        <fullName evidence="2">Uncharacterized protein</fullName>
    </submittedName>
</protein>
<dbReference type="Proteomes" id="UP001163156">
    <property type="component" value="Chromosome"/>
</dbReference>
<feature type="region of interest" description="Disordered" evidence="1">
    <location>
        <begin position="1"/>
        <end position="45"/>
    </location>
</feature>
<keyword evidence="3" id="KW-1185">Reference proteome</keyword>
<evidence type="ECO:0000256" key="1">
    <source>
        <dbReference type="SAM" id="MobiDB-lite"/>
    </source>
</evidence>
<name>A0ABY6MPH1_9BACT</name>
<dbReference type="EMBL" id="CP110226">
    <property type="protein sequence ID" value="UZD24337.1"/>
    <property type="molecule type" value="Genomic_DNA"/>
</dbReference>
<organism evidence="2 3">
    <name type="scientific">Algoriphagus halophytocola</name>
    <dbReference type="NCBI Taxonomy" id="2991499"/>
    <lineage>
        <taxon>Bacteria</taxon>
        <taxon>Pseudomonadati</taxon>
        <taxon>Bacteroidota</taxon>
        <taxon>Cytophagia</taxon>
        <taxon>Cytophagales</taxon>
        <taxon>Cyclobacteriaceae</taxon>
        <taxon>Algoriphagus</taxon>
    </lineage>
</organism>
<reference evidence="2" key="1">
    <citation type="submission" date="2022-10" db="EMBL/GenBank/DDBJ databases">
        <title>Algoriphagus sp. a novel bacteria isolate from halophytes salicornia europaea.</title>
        <authorList>
            <person name="Peng Y."/>
            <person name="Jiang L."/>
            <person name="Lee J."/>
        </authorList>
    </citation>
    <scope>NUCLEOTIDE SEQUENCE</scope>
    <source>
        <strain evidence="2">TR-M5</strain>
    </source>
</reference>
<sequence length="45" mass="5011">MARKKLVDPSINESSNNTQEDAQALKVNLTSPELVRKKRVDPSDS</sequence>
<evidence type="ECO:0000313" key="2">
    <source>
        <dbReference type="EMBL" id="UZD24337.1"/>
    </source>
</evidence>
<feature type="compositionally biased region" description="Polar residues" evidence="1">
    <location>
        <begin position="11"/>
        <end position="21"/>
    </location>
</feature>
<gene>
    <name evidence="2" type="ORF">OM944_07500</name>
</gene>
<proteinExistence type="predicted"/>
<evidence type="ECO:0000313" key="3">
    <source>
        <dbReference type="Proteomes" id="UP001163156"/>
    </source>
</evidence>